<name>A0A8C0W7Y1_CASCN</name>
<dbReference type="AlphaFoldDB" id="A0A8C0W7Y1"/>
<organism evidence="1">
    <name type="scientific">Castor canadensis</name>
    <name type="common">American beaver</name>
    <dbReference type="NCBI Taxonomy" id="51338"/>
    <lineage>
        <taxon>Eukaryota</taxon>
        <taxon>Metazoa</taxon>
        <taxon>Chordata</taxon>
        <taxon>Craniata</taxon>
        <taxon>Vertebrata</taxon>
        <taxon>Euteleostomi</taxon>
        <taxon>Mammalia</taxon>
        <taxon>Eutheria</taxon>
        <taxon>Euarchontoglires</taxon>
        <taxon>Glires</taxon>
        <taxon>Rodentia</taxon>
        <taxon>Castorimorpha</taxon>
        <taxon>Castoridae</taxon>
        <taxon>Castor</taxon>
    </lineage>
</organism>
<sequence length="84" mass="9202">MLPGNEMQKGDFNGRTRFGVRQNCWIVALSNSEGRGCFLYSFGEKGFTLLSFHVGLALDCVAFARLVCARPSIGIWSVQLVGTV</sequence>
<accession>A0A8C0W7Y1</accession>
<evidence type="ECO:0000313" key="1">
    <source>
        <dbReference type="Ensembl" id="ENSCCNP00000006082.1"/>
    </source>
</evidence>
<protein>
    <submittedName>
        <fullName evidence="1">Uncharacterized protein</fullName>
    </submittedName>
</protein>
<reference evidence="1" key="1">
    <citation type="submission" date="2023-09" db="UniProtKB">
        <authorList>
            <consortium name="Ensembl"/>
        </authorList>
    </citation>
    <scope>IDENTIFICATION</scope>
</reference>
<dbReference type="Ensembl" id="ENSCCNT00000007991.1">
    <property type="protein sequence ID" value="ENSCCNP00000006082.1"/>
    <property type="gene ID" value="ENSCCNG00000006430.1"/>
</dbReference>
<proteinExistence type="predicted"/>